<dbReference type="FunFam" id="3.20.20.70:FF:000140">
    <property type="entry name" value="Fructose-bisphosphate aldolase"/>
    <property type="match status" value="1"/>
</dbReference>
<keyword evidence="4 6" id="KW-0324">Glycolysis</keyword>
<dbReference type="UniPathway" id="UPA00109">
    <property type="reaction ID" value="UER00183"/>
</dbReference>
<organism evidence="7 8">
    <name type="scientific">Pedobacter heparinus (strain ATCC 13125 / DSM 2366 / CIP 104194 / JCM 7457 / NBRC 12017 / NCIMB 9290 / NRRL B-14731 / HIM 762-3)</name>
    <dbReference type="NCBI Taxonomy" id="485917"/>
    <lineage>
        <taxon>Bacteria</taxon>
        <taxon>Pseudomonadati</taxon>
        <taxon>Bacteroidota</taxon>
        <taxon>Sphingobacteriia</taxon>
        <taxon>Sphingobacteriales</taxon>
        <taxon>Sphingobacteriaceae</taxon>
        <taxon>Pedobacter</taxon>
    </lineage>
</organism>
<dbReference type="NCBIfam" id="NF033379">
    <property type="entry name" value="FrucBisAld_I"/>
    <property type="match status" value="1"/>
</dbReference>
<dbReference type="GO" id="GO:0004332">
    <property type="term" value="F:fructose-bisphosphate aldolase activity"/>
    <property type="evidence" value="ECO:0007669"/>
    <property type="project" value="UniProtKB-EC"/>
</dbReference>
<dbReference type="InterPro" id="IPR013785">
    <property type="entry name" value="Aldolase_TIM"/>
</dbReference>
<sequence>MRVMMNLQELKHTAQRLMANDKGLLAMDESLGTCNKRFKALGIPETEEYRRQYRELIVTTPHLEESISGAILFEETLYQKTETGTPFLEILDHKGIITGIKVDQGAVALPGFPAEQVTEGLDGMQNRLATYYKLGLRFAKFRAVINIGRDTPTNTAIRINAVTLARYAALCQEAGIVPVVEPEVLMDGDHTLHQCAEVTRTVLKEVFNELYEQRVQLEGMILKPNMVLPGLSCQDQSHIEDIAAETISCFLQVVPAAVAGIAFLSGGQSATLASARLNMMHQKFGTVIPWPLTFSFSRAIQQPALEKWSGKAENVAAAQQMLAHRAACNSAARRAEYSPSMETNKREP</sequence>
<evidence type="ECO:0000256" key="1">
    <source>
        <dbReference type="ARBA" id="ARBA00000441"/>
    </source>
</evidence>
<name>C6XSV8_PEDHD</name>
<dbReference type="STRING" id="485917.Phep_3478"/>
<dbReference type="KEGG" id="phe:Phep_3478"/>
<evidence type="ECO:0000313" key="8">
    <source>
        <dbReference type="Proteomes" id="UP000000852"/>
    </source>
</evidence>
<comment type="similarity">
    <text evidence="3 6">Belongs to the class I fructose-bisphosphate aldolase family.</text>
</comment>
<dbReference type="eggNOG" id="COG3588">
    <property type="taxonomic scope" value="Bacteria"/>
</dbReference>
<dbReference type="EC" id="4.1.2.13" evidence="6"/>
<accession>C6XSV8</accession>
<dbReference type="Pfam" id="PF00274">
    <property type="entry name" value="Glycolytic"/>
    <property type="match status" value="1"/>
</dbReference>
<dbReference type="Gene3D" id="3.20.20.70">
    <property type="entry name" value="Aldolase class I"/>
    <property type="match status" value="1"/>
</dbReference>
<proteinExistence type="inferred from homology"/>
<dbReference type="AlphaFoldDB" id="C6XSV8"/>
<dbReference type="SUPFAM" id="SSF51569">
    <property type="entry name" value="Aldolase"/>
    <property type="match status" value="1"/>
</dbReference>
<evidence type="ECO:0000313" key="7">
    <source>
        <dbReference type="EMBL" id="ACU05671.1"/>
    </source>
</evidence>
<evidence type="ECO:0000256" key="3">
    <source>
        <dbReference type="ARBA" id="ARBA00010387"/>
    </source>
</evidence>
<comment type="pathway">
    <text evidence="2">Carbohydrate degradation; glycolysis; D-glyceraldehyde 3-phosphate and glycerone phosphate from D-glucose: step 4/4.</text>
</comment>
<dbReference type="PANTHER" id="PTHR11627">
    <property type="entry name" value="FRUCTOSE-BISPHOSPHATE ALDOLASE"/>
    <property type="match status" value="1"/>
</dbReference>
<comment type="catalytic activity">
    <reaction evidence="1 6">
        <text>beta-D-fructose 1,6-bisphosphate = D-glyceraldehyde 3-phosphate + dihydroxyacetone phosphate</text>
        <dbReference type="Rhea" id="RHEA:14729"/>
        <dbReference type="ChEBI" id="CHEBI:32966"/>
        <dbReference type="ChEBI" id="CHEBI:57642"/>
        <dbReference type="ChEBI" id="CHEBI:59776"/>
        <dbReference type="EC" id="4.1.2.13"/>
    </reaction>
</comment>
<keyword evidence="8" id="KW-1185">Reference proteome</keyword>
<dbReference type="Proteomes" id="UP000000852">
    <property type="component" value="Chromosome"/>
</dbReference>
<dbReference type="InterPro" id="IPR029768">
    <property type="entry name" value="Aldolase_I_AS"/>
</dbReference>
<evidence type="ECO:0000256" key="2">
    <source>
        <dbReference type="ARBA" id="ARBA00004714"/>
    </source>
</evidence>
<dbReference type="PROSITE" id="PS00158">
    <property type="entry name" value="ALDOLASE_CLASS_I"/>
    <property type="match status" value="1"/>
</dbReference>
<reference evidence="7 8" key="1">
    <citation type="journal article" date="2009" name="Stand. Genomic Sci.">
        <title>Complete genome sequence of Pedobacter heparinus type strain (HIM 762-3).</title>
        <authorList>
            <person name="Han C."/>
            <person name="Spring S."/>
            <person name="Lapidus A."/>
            <person name="Del Rio T.G."/>
            <person name="Tice H."/>
            <person name="Copeland A."/>
            <person name="Cheng J.F."/>
            <person name="Lucas S."/>
            <person name="Chen F."/>
            <person name="Nolan M."/>
            <person name="Bruce D."/>
            <person name="Goodwin L."/>
            <person name="Pitluck S."/>
            <person name="Ivanova N."/>
            <person name="Mavromatis K."/>
            <person name="Mikhailova N."/>
            <person name="Pati A."/>
            <person name="Chen A."/>
            <person name="Palaniappan K."/>
            <person name="Land M."/>
            <person name="Hauser L."/>
            <person name="Chang Y.J."/>
            <person name="Jeffries C.C."/>
            <person name="Saunders E."/>
            <person name="Chertkov O."/>
            <person name="Brettin T."/>
            <person name="Goker M."/>
            <person name="Rohde M."/>
            <person name="Bristow J."/>
            <person name="Eisen J.A."/>
            <person name="Markowitz V."/>
            <person name="Hugenholtz P."/>
            <person name="Kyrpides N.C."/>
            <person name="Klenk H.P."/>
            <person name="Detter J.C."/>
        </authorList>
    </citation>
    <scope>NUCLEOTIDE SEQUENCE [LARGE SCALE GENOMIC DNA]</scope>
    <source>
        <strain evidence="8">ATCC 13125 / DSM 2366 / CIP 104194 / JCM 7457 / NBRC 12017 / NCIMB 9290 / NRRL B-14731 / HIM 762-3</strain>
    </source>
</reference>
<evidence type="ECO:0000256" key="4">
    <source>
        <dbReference type="ARBA" id="ARBA00023152"/>
    </source>
</evidence>
<keyword evidence="5 6" id="KW-0456">Lyase</keyword>
<gene>
    <name evidence="7" type="ordered locus">Phep_3478</name>
</gene>
<dbReference type="InterPro" id="IPR000741">
    <property type="entry name" value="FBA_I"/>
</dbReference>
<evidence type="ECO:0000256" key="5">
    <source>
        <dbReference type="ARBA" id="ARBA00023239"/>
    </source>
</evidence>
<protein>
    <recommendedName>
        <fullName evidence="6">Fructose-bisphosphate aldolase</fullName>
        <ecNumber evidence="6">4.1.2.13</ecNumber>
    </recommendedName>
</protein>
<dbReference type="GO" id="GO:0006096">
    <property type="term" value="P:glycolytic process"/>
    <property type="evidence" value="ECO:0007669"/>
    <property type="project" value="UniProtKB-UniPathway"/>
</dbReference>
<evidence type="ECO:0000256" key="6">
    <source>
        <dbReference type="RuleBase" id="RU003994"/>
    </source>
</evidence>
<dbReference type="HOGENOM" id="CLU_031243_0_0_10"/>
<dbReference type="EMBL" id="CP001681">
    <property type="protein sequence ID" value="ACU05671.1"/>
    <property type="molecule type" value="Genomic_DNA"/>
</dbReference>